<reference evidence="1" key="1">
    <citation type="submission" date="2023-11" db="EMBL/GenBank/DDBJ databases">
        <authorList>
            <person name="Poullet M."/>
        </authorList>
    </citation>
    <scope>NUCLEOTIDE SEQUENCE</scope>
    <source>
        <strain evidence="1">E1834</strain>
    </source>
</reference>
<evidence type="ECO:0000313" key="1">
    <source>
        <dbReference type="EMBL" id="CAK5090637.1"/>
    </source>
</evidence>
<proteinExistence type="predicted"/>
<dbReference type="EMBL" id="CAVMJV010000083">
    <property type="protein sequence ID" value="CAK5090637.1"/>
    <property type="molecule type" value="Genomic_DNA"/>
</dbReference>
<organism evidence="1 2">
    <name type="scientific">Meloidogyne enterolobii</name>
    <name type="common">Root-knot nematode worm</name>
    <name type="synonym">Meloidogyne mayaguensis</name>
    <dbReference type="NCBI Taxonomy" id="390850"/>
    <lineage>
        <taxon>Eukaryota</taxon>
        <taxon>Metazoa</taxon>
        <taxon>Ecdysozoa</taxon>
        <taxon>Nematoda</taxon>
        <taxon>Chromadorea</taxon>
        <taxon>Rhabditida</taxon>
        <taxon>Tylenchina</taxon>
        <taxon>Tylenchomorpha</taxon>
        <taxon>Tylenchoidea</taxon>
        <taxon>Meloidogynidae</taxon>
        <taxon>Meloidogyninae</taxon>
        <taxon>Meloidogyne</taxon>
    </lineage>
</organism>
<gene>
    <name evidence="1" type="ORF">MENTE1834_LOCUS38433</name>
</gene>
<sequence>MNSLYSLLIILSLLVYSNNAGGATKGGGKATSPPKGGGKPQPPASSGNNNASIKDYAALQLDTWRSQNNPVNVLTASNGMPVPSLTDSLTVGPRGPTLLQDFVLLDNLFTFDRERIPERVVHAVGAAAFGEFVVTNDVTKYTKMDMLKKINQTTPVFVRFSTVGGRAGSADTARDPRGFAVKFYTEVGNWDLVGNNLPVFFINDAIKFPAFVHSQKLNPVTNLGDPTMTWDFLSLNQESMNMVMRVFSDLGTPDGFRKMDGFGVHTFVLVNARDEKVYCKFHWISQQGHANLTAEQATLLAGTNPGYSTGDLYNAIARGDFPKWNLKIQVMTEQQAAKLPFNAFDPTKTWSQKEFPLIDVGTMTLNRNPENYFRDVEQAAFDPARMVEGVLPSTDKLLQGKFFCRLFSYQDTQFYRLGANHMLLPVNCPYKFRYANVQRDGAARFDKNGGGSPNYFPNSFGGYRIAGVQSTWNVENATVGRYKQAEDYFVQPAEYWNELSPVDRQHLAENIAGSLGNALQEVQDRMIPLFTKVNPAFGSMVKTEIAKRKGKTKQTQPPPCKGN</sequence>
<protein>
    <submittedName>
        <fullName evidence="1">Uncharacterized protein</fullName>
    </submittedName>
</protein>
<name>A0ACB1AJ92_MELEN</name>
<dbReference type="Proteomes" id="UP001497535">
    <property type="component" value="Unassembled WGS sequence"/>
</dbReference>
<keyword evidence="2" id="KW-1185">Reference proteome</keyword>
<evidence type="ECO:0000313" key="2">
    <source>
        <dbReference type="Proteomes" id="UP001497535"/>
    </source>
</evidence>
<comment type="caution">
    <text evidence="1">The sequence shown here is derived from an EMBL/GenBank/DDBJ whole genome shotgun (WGS) entry which is preliminary data.</text>
</comment>
<accession>A0ACB1AJ92</accession>